<reference evidence="2 3" key="1">
    <citation type="submission" date="2016-03" db="EMBL/GenBank/DDBJ databases">
        <title>Comparative genomics of the ectomycorrhizal sister species Rhizopogon vinicolor and Rhizopogon vesiculosus (Basidiomycota: Boletales) reveals a divergence of the mating type B locus.</title>
        <authorList>
            <person name="Mujic A.B."/>
            <person name="Kuo A."/>
            <person name="Tritt A."/>
            <person name="Lipzen A."/>
            <person name="Chen C."/>
            <person name="Johnson J."/>
            <person name="Sharma A."/>
            <person name="Barry K."/>
            <person name="Grigoriev I.V."/>
            <person name="Spatafora J.W."/>
        </authorList>
    </citation>
    <scope>NUCLEOTIDE SEQUENCE [LARGE SCALE GENOMIC DNA]</scope>
    <source>
        <strain evidence="2 3">AM-OR11-056</strain>
    </source>
</reference>
<evidence type="ECO:0008006" key="4">
    <source>
        <dbReference type="Google" id="ProtNLM"/>
    </source>
</evidence>
<evidence type="ECO:0000256" key="1">
    <source>
        <dbReference type="SAM" id="Phobius"/>
    </source>
</evidence>
<dbReference type="OrthoDB" id="2905268at2759"/>
<organism evidence="2 3">
    <name type="scientific">Rhizopogon vesiculosus</name>
    <dbReference type="NCBI Taxonomy" id="180088"/>
    <lineage>
        <taxon>Eukaryota</taxon>
        <taxon>Fungi</taxon>
        <taxon>Dikarya</taxon>
        <taxon>Basidiomycota</taxon>
        <taxon>Agaricomycotina</taxon>
        <taxon>Agaricomycetes</taxon>
        <taxon>Agaricomycetidae</taxon>
        <taxon>Boletales</taxon>
        <taxon>Suillineae</taxon>
        <taxon>Rhizopogonaceae</taxon>
        <taxon>Rhizopogon</taxon>
    </lineage>
</organism>
<dbReference type="EMBL" id="LVVM01003401">
    <property type="protein sequence ID" value="OJA14998.1"/>
    <property type="molecule type" value="Genomic_DNA"/>
</dbReference>
<protein>
    <recommendedName>
        <fullName evidence="4">G protein-coupled receptor</fullName>
    </recommendedName>
</protein>
<comment type="caution">
    <text evidence="2">The sequence shown here is derived from an EMBL/GenBank/DDBJ whole genome shotgun (WGS) entry which is preliminary data.</text>
</comment>
<gene>
    <name evidence="2" type="ORF">AZE42_07804</name>
</gene>
<name>A0A1J8Q0B3_9AGAM</name>
<keyword evidence="1" id="KW-0812">Transmembrane</keyword>
<evidence type="ECO:0000313" key="3">
    <source>
        <dbReference type="Proteomes" id="UP000183567"/>
    </source>
</evidence>
<keyword evidence="1" id="KW-1133">Transmembrane helix</keyword>
<accession>A0A1J8Q0B3</accession>
<feature type="transmembrane region" description="Helical" evidence="1">
    <location>
        <begin position="21"/>
        <end position="40"/>
    </location>
</feature>
<dbReference type="STRING" id="180088.A0A1J8Q0B3"/>
<feature type="transmembrane region" description="Helical" evidence="1">
    <location>
        <begin position="61"/>
        <end position="89"/>
    </location>
</feature>
<dbReference type="AlphaFoldDB" id="A0A1J8Q0B3"/>
<keyword evidence="3" id="KW-1185">Reference proteome</keyword>
<proteinExistence type="predicted"/>
<keyword evidence="1" id="KW-0472">Membrane</keyword>
<sequence>MPIVVVIQADTGVIWYNMNTVLTYLCIEVGFTVVYTILVTKRLLSMRGQMKETMREYDSSIYNTVVLMVIESAMLYSPFAIIFIVSFALHSDVANLCFLSISHVQVSRQMPGLSASLMCFSFT</sequence>
<evidence type="ECO:0000313" key="2">
    <source>
        <dbReference type="EMBL" id="OJA14998.1"/>
    </source>
</evidence>
<dbReference type="Proteomes" id="UP000183567">
    <property type="component" value="Unassembled WGS sequence"/>
</dbReference>